<dbReference type="SUPFAM" id="SSF48013">
    <property type="entry name" value="NusB-like"/>
    <property type="match status" value="1"/>
</dbReference>
<dbReference type="KEGG" id="nabu:FZC36_01690"/>
<dbReference type="EMBL" id="CP043314">
    <property type="protein sequence ID" value="QEK39142.1"/>
    <property type="molecule type" value="Genomic_DNA"/>
</dbReference>
<dbReference type="Proteomes" id="UP000324924">
    <property type="component" value="Chromosome"/>
</dbReference>
<gene>
    <name evidence="2" type="ORF">FZC36_01690</name>
</gene>
<evidence type="ECO:0008006" key="4">
    <source>
        <dbReference type="Google" id="ProtNLM"/>
    </source>
</evidence>
<dbReference type="Gene3D" id="1.10.940.10">
    <property type="entry name" value="NusB-like"/>
    <property type="match status" value="1"/>
</dbReference>
<evidence type="ECO:0000256" key="1">
    <source>
        <dbReference type="SAM" id="Coils"/>
    </source>
</evidence>
<dbReference type="RefSeq" id="WP_148972265.1">
    <property type="nucleotide sequence ID" value="NZ_CP043314.1"/>
</dbReference>
<sequence length="258" mass="30284">MLTKYRQTRLWLVQSIFQHLINKNPYKLGKNNSEQVKSEKIRNEEIKPESDFINNEDGTLVFESEQTTETTLNEENEDNEIVKEDEDDTLQDLQEKSDEFNDVILNDINLNTNELETESTELIEDLETKEFENINEHIDINYKMREFEEIIFDNLGDKVEFKKLFSGVLHNEQEVTEKVSKYLTSSCKWKNMQLVLKSIFLSAGYEIIFANLDNGEDLEKTKQHIIKNYISIARVLGEEKGVDVIFSVLHKIKHKINV</sequence>
<reference evidence="2 3" key="1">
    <citation type="submission" date="2019-08" db="EMBL/GenBank/DDBJ databases">
        <title>Highly reduced genomes of protist endosymbionts show evolutionary convergence.</title>
        <authorList>
            <person name="George E."/>
            <person name="Husnik F."/>
            <person name="Tashyreva D."/>
            <person name="Prokopchuk G."/>
            <person name="Horak A."/>
            <person name="Kwong W.K."/>
            <person name="Lukes J."/>
            <person name="Keeling P.J."/>
        </authorList>
    </citation>
    <scope>NUCLEOTIDE SEQUENCE [LARGE SCALE GENOMIC DNA]</scope>
    <source>
        <strain evidence="2">1604HC</strain>
    </source>
</reference>
<dbReference type="InterPro" id="IPR035926">
    <property type="entry name" value="NusB-like_sf"/>
</dbReference>
<organism evidence="2 3">
    <name type="scientific">Candidatus Nesciobacter abundans</name>
    <dbReference type="NCBI Taxonomy" id="2601668"/>
    <lineage>
        <taxon>Bacteria</taxon>
        <taxon>Pseudomonadati</taxon>
        <taxon>Pseudomonadota</taxon>
        <taxon>Alphaproteobacteria</taxon>
        <taxon>Holosporales</taxon>
        <taxon>Holosporaceae</taxon>
        <taxon>Candidatus Nesciobacter</taxon>
    </lineage>
</organism>
<accession>A0A5C0UIA8</accession>
<evidence type="ECO:0000313" key="2">
    <source>
        <dbReference type="EMBL" id="QEK39142.1"/>
    </source>
</evidence>
<keyword evidence="1" id="KW-0175">Coiled coil</keyword>
<dbReference type="AlphaFoldDB" id="A0A5C0UIA8"/>
<keyword evidence="3" id="KW-1185">Reference proteome</keyword>
<feature type="coiled-coil region" evidence="1">
    <location>
        <begin position="76"/>
        <end position="103"/>
    </location>
</feature>
<name>A0A5C0UIA8_9PROT</name>
<proteinExistence type="predicted"/>
<protein>
    <recommendedName>
        <fullName evidence="4">NusB/RsmB/TIM44 domain-containing protein</fullName>
    </recommendedName>
</protein>
<evidence type="ECO:0000313" key="3">
    <source>
        <dbReference type="Proteomes" id="UP000324924"/>
    </source>
</evidence>